<evidence type="ECO:0000313" key="2">
    <source>
        <dbReference type="Proteomes" id="UP000007807"/>
    </source>
</evidence>
<protein>
    <submittedName>
        <fullName evidence="1">Uncharacterized protein</fullName>
    </submittedName>
</protein>
<keyword evidence="2" id="KW-1185">Reference proteome</keyword>
<dbReference type="HOGENOM" id="CLU_085672_0_0_2"/>
<name>F4BWR1_METSG</name>
<dbReference type="Proteomes" id="UP000007807">
    <property type="component" value="Chromosome"/>
</dbReference>
<sequence length="295" mass="31230">MTIEGFIGTVWSARLLENLQKSLVFGQPGVINRDYEGEISGKGSTVKITSIGDITVGNYTKDSDISDPEALNDAQATLTATEAKYFNFSVDDVSRAQMSNNIMDAAMRQAAYNLSDVADQFIAGSSYVDVATANKIGSDTAGKVPNTTPGTTAYDYLLQMGTKLSEANVQKQGRWVVVPPWFVEKLAADARFTDASASGSTDALLNGSVKRAAGFDILESNNVPTVAGSGGDAGKTNYKIIAGVPSAITFADSVNKVEAYRPDKRFADAVKGLHVYGMKVVRPSALALLTARATT</sequence>
<evidence type="ECO:0000313" key="1">
    <source>
        <dbReference type="EMBL" id="AEB68547.1"/>
    </source>
</evidence>
<dbReference type="EMBL" id="CP002565">
    <property type="protein sequence ID" value="AEB68547.1"/>
    <property type="molecule type" value="Genomic_DNA"/>
</dbReference>
<accession>F4BWR1</accession>
<dbReference type="RefSeq" id="WP_013719589.1">
    <property type="nucleotide sequence ID" value="NC_015416.1"/>
</dbReference>
<dbReference type="KEGG" id="mcj:MCON_1983"/>
<proteinExistence type="predicted"/>
<reference evidence="1 2" key="1">
    <citation type="journal article" date="2011" name="J. Bacteriol.">
        <title>Complete genome sequence of Methanosaeta concilii, a specialist in aceticlastic methanogenesis.</title>
        <authorList>
            <person name="Barber R.D."/>
            <person name="Zhang L."/>
            <person name="Harnack M."/>
            <person name="Olson M.V."/>
            <person name="Kaul R."/>
            <person name="Ingram-Smith C."/>
            <person name="Smith K.S."/>
        </authorList>
    </citation>
    <scope>NUCLEOTIDE SEQUENCE [LARGE SCALE GENOMIC DNA]</scope>
    <source>
        <strain evidence="2">ATCC 5969 / DSM 3671 / JCM 10134 / NBRC 103675 / OCM 69 / GP-6</strain>
    </source>
</reference>
<dbReference type="InParanoid" id="F4BWR1"/>
<dbReference type="AlphaFoldDB" id="F4BWR1"/>
<organism evidence="1 2">
    <name type="scientific">Methanothrix soehngenii (strain ATCC 5969 / DSM 3671 / JCM 10134 / NBRC 103675 / OCM 69 / GP-6)</name>
    <name type="common">Methanosaeta concilii</name>
    <dbReference type="NCBI Taxonomy" id="990316"/>
    <lineage>
        <taxon>Archaea</taxon>
        <taxon>Methanobacteriati</taxon>
        <taxon>Methanobacteriota</taxon>
        <taxon>Stenosarchaea group</taxon>
        <taxon>Methanomicrobia</taxon>
        <taxon>Methanotrichales</taxon>
        <taxon>Methanotrichaceae</taxon>
        <taxon>Methanothrix</taxon>
    </lineage>
</organism>
<gene>
    <name evidence="1" type="ordered locus">MCON_1983</name>
</gene>
<dbReference type="GeneID" id="10461487"/>